<keyword evidence="3" id="KW-1185">Reference proteome</keyword>
<name>A0AAD7MD82_9AGAR</name>
<keyword evidence="1" id="KW-0732">Signal</keyword>
<evidence type="ECO:0000256" key="1">
    <source>
        <dbReference type="SAM" id="SignalP"/>
    </source>
</evidence>
<feature type="signal peptide" evidence="1">
    <location>
        <begin position="1"/>
        <end position="17"/>
    </location>
</feature>
<evidence type="ECO:0000313" key="3">
    <source>
        <dbReference type="Proteomes" id="UP001215280"/>
    </source>
</evidence>
<sequence length="445" mass="49110">MFNLLLCLFVPAVFVHGDLLAPDVLTLTISANATHTVRIPVLFWVQSTTDATQIPSTLYGYMWEVKETATCLNTTEKRPVVAMAGCTNRAFQAVIPGTQNALTAWQPFNGARFAVTSKTSGVSPSLPNSLEVQIPKVVTGPIGFENTGYWGTKRLDVPELILCKGGRVYWVHHRLLENESQTVVTGIGQNWKKFTFEFQPSVSADTDDNVFNVVVDGKAAASQTLYFGMFSLFPPTPRSWLGFREGIILKVEALIHAGDGTTPLARTPGISELGGRSRCSVWDGVSIQNYSDLTTWSVVPEADLQPYIDDVLNEIEFIVGDAESTAGGKLRASMPPTGGARLSPPYARRISAWNHRHQLTIYGFIPSIPEKWVHQQFIHVRRLSTQWNEMVYRRIHDVTFTNDNDLLGTIPDGRLPYPTLQGAAAEAAFMTVMERNSDVVFASAC</sequence>
<dbReference type="InterPro" id="IPR051563">
    <property type="entry name" value="Glycosyl_Hydrolase_51"/>
</dbReference>
<protein>
    <submittedName>
        <fullName evidence="2">Uncharacterized protein</fullName>
    </submittedName>
</protein>
<dbReference type="AlphaFoldDB" id="A0AAD7MD82"/>
<dbReference type="GO" id="GO:0046556">
    <property type="term" value="F:alpha-L-arabinofuranosidase activity"/>
    <property type="evidence" value="ECO:0007669"/>
    <property type="project" value="TreeGrafter"/>
</dbReference>
<proteinExistence type="predicted"/>
<evidence type="ECO:0000313" key="2">
    <source>
        <dbReference type="EMBL" id="KAJ7711333.1"/>
    </source>
</evidence>
<organism evidence="2 3">
    <name type="scientific">Mycena maculata</name>
    <dbReference type="NCBI Taxonomy" id="230809"/>
    <lineage>
        <taxon>Eukaryota</taxon>
        <taxon>Fungi</taxon>
        <taxon>Dikarya</taxon>
        <taxon>Basidiomycota</taxon>
        <taxon>Agaricomycotina</taxon>
        <taxon>Agaricomycetes</taxon>
        <taxon>Agaricomycetidae</taxon>
        <taxon>Agaricales</taxon>
        <taxon>Marasmiineae</taxon>
        <taxon>Mycenaceae</taxon>
        <taxon>Mycena</taxon>
    </lineage>
</organism>
<reference evidence="2" key="1">
    <citation type="submission" date="2023-03" db="EMBL/GenBank/DDBJ databases">
        <title>Massive genome expansion in bonnet fungi (Mycena s.s.) driven by repeated elements and novel gene families across ecological guilds.</title>
        <authorList>
            <consortium name="Lawrence Berkeley National Laboratory"/>
            <person name="Harder C.B."/>
            <person name="Miyauchi S."/>
            <person name="Viragh M."/>
            <person name="Kuo A."/>
            <person name="Thoen E."/>
            <person name="Andreopoulos B."/>
            <person name="Lu D."/>
            <person name="Skrede I."/>
            <person name="Drula E."/>
            <person name="Henrissat B."/>
            <person name="Morin E."/>
            <person name="Kohler A."/>
            <person name="Barry K."/>
            <person name="LaButti K."/>
            <person name="Morin E."/>
            <person name="Salamov A."/>
            <person name="Lipzen A."/>
            <person name="Mereny Z."/>
            <person name="Hegedus B."/>
            <person name="Baldrian P."/>
            <person name="Stursova M."/>
            <person name="Weitz H."/>
            <person name="Taylor A."/>
            <person name="Grigoriev I.V."/>
            <person name="Nagy L.G."/>
            <person name="Martin F."/>
            <person name="Kauserud H."/>
        </authorList>
    </citation>
    <scope>NUCLEOTIDE SEQUENCE</scope>
    <source>
        <strain evidence="2">CBHHK188m</strain>
    </source>
</reference>
<accession>A0AAD7MD82</accession>
<dbReference type="PANTHER" id="PTHR31776">
    <property type="entry name" value="ALPHA-L-ARABINOFURANOSIDASE 1"/>
    <property type="match status" value="1"/>
</dbReference>
<dbReference type="EMBL" id="JARJLG010000477">
    <property type="protein sequence ID" value="KAJ7711333.1"/>
    <property type="molecule type" value="Genomic_DNA"/>
</dbReference>
<comment type="caution">
    <text evidence="2">The sequence shown here is derived from an EMBL/GenBank/DDBJ whole genome shotgun (WGS) entry which is preliminary data.</text>
</comment>
<dbReference type="PANTHER" id="PTHR31776:SF0">
    <property type="entry name" value="ALPHA-L-ARABINOFURANOSIDASE 1"/>
    <property type="match status" value="1"/>
</dbReference>
<gene>
    <name evidence="2" type="ORF">DFH07DRAFT_1021512</name>
</gene>
<feature type="chain" id="PRO_5041909735" evidence="1">
    <location>
        <begin position="18"/>
        <end position="445"/>
    </location>
</feature>
<dbReference type="Proteomes" id="UP001215280">
    <property type="component" value="Unassembled WGS sequence"/>
</dbReference>